<sequence length="157" mass="18009">MLSRCDRVLGRALLTDAVKASLYVYECSDVLLKVFYLDSGNLIPRSCRFFLLAYHHLASHSPHGTVFVSSWVNFWNRSLRTYVDHEAPDQSTTKIPFASIFPRRLIPSFIPPSIALGIPVINTLPRFWRSGTTWRRRFIARLFCPVGCVCLFFPLSL</sequence>
<dbReference type="EMBL" id="BAABME010000844">
    <property type="protein sequence ID" value="GAA0145889.1"/>
    <property type="molecule type" value="Genomic_DNA"/>
</dbReference>
<organism evidence="2 3">
    <name type="scientific">Lithospermum erythrorhizon</name>
    <name type="common">Purple gromwell</name>
    <name type="synonym">Lithospermum officinale var. erythrorhizon</name>
    <dbReference type="NCBI Taxonomy" id="34254"/>
    <lineage>
        <taxon>Eukaryota</taxon>
        <taxon>Viridiplantae</taxon>
        <taxon>Streptophyta</taxon>
        <taxon>Embryophyta</taxon>
        <taxon>Tracheophyta</taxon>
        <taxon>Spermatophyta</taxon>
        <taxon>Magnoliopsida</taxon>
        <taxon>eudicotyledons</taxon>
        <taxon>Gunneridae</taxon>
        <taxon>Pentapetalae</taxon>
        <taxon>asterids</taxon>
        <taxon>lamiids</taxon>
        <taxon>Boraginales</taxon>
        <taxon>Boraginaceae</taxon>
        <taxon>Boraginoideae</taxon>
        <taxon>Lithospermeae</taxon>
        <taxon>Lithospermum</taxon>
    </lineage>
</organism>
<protein>
    <submittedName>
        <fullName evidence="2">Uncharacterized protein</fullName>
    </submittedName>
</protein>
<keyword evidence="1" id="KW-0472">Membrane</keyword>
<evidence type="ECO:0000256" key="1">
    <source>
        <dbReference type="SAM" id="Phobius"/>
    </source>
</evidence>
<dbReference type="Proteomes" id="UP001454036">
    <property type="component" value="Unassembled WGS sequence"/>
</dbReference>
<feature type="transmembrane region" description="Helical" evidence="1">
    <location>
        <begin position="138"/>
        <end position="155"/>
    </location>
</feature>
<dbReference type="AlphaFoldDB" id="A0AAV3P2H8"/>
<reference evidence="2 3" key="1">
    <citation type="submission" date="2024-01" db="EMBL/GenBank/DDBJ databases">
        <title>The complete chloroplast genome sequence of Lithospermum erythrorhizon: insights into the phylogenetic relationship among Boraginaceae species and the maternal lineages of purple gromwells.</title>
        <authorList>
            <person name="Okada T."/>
            <person name="Watanabe K."/>
        </authorList>
    </citation>
    <scope>NUCLEOTIDE SEQUENCE [LARGE SCALE GENOMIC DNA]</scope>
</reference>
<evidence type="ECO:0000313" key="2">
    <source>
        <dbReference type="EMBL" id="GAA0145889.1"/>
    </source>
</evidence>
<gene>
    <name evidence="2" type="ORF">LIER_05969</name>
</gene>
<name>A0AAV3P2H8_LITER</name>
<keyword evidence="1" id="KW-0812">Transmembrane</keyword>
<proteinExistence type="predicted"/>
<evidence type="ECO:0000313" key="3">
    <source>
        <dbReference type="Proteomes" id="UP001454036"/>
    </source>
</evidence>
<accession>A0AAV3P2H8</accession>
<comment type="caution">
    <text evidence="2">The sequence shown here is derived from an EMBL/GenBank/DDBJ whole genome shotgun (WGS) entry which is preliminary data.</text>
</comment>
<keyword evidence="3" id="KW-1185">Reference proteome</keyword>
<keyword evidence="1" id="KW-1133">Transmembrane helix</keyword>